<evidence type="ECO:0000256" key="6">
    <source>
        <dbReference type="SAM" id="Phobius"/>
    </source>
</evidence>
<dbReference type="GO" id="GO:0005164">
    <property type="term" value="F:tumor necrosis factor receptor binding"/>
    <property type="evidence" value="ECO:0007669"/>
    <property type="project" value="InterPro"/>
</dbReference>
<evidence type="ECO:0000259" key="7">
    <source>
        <dbReference type="PROSITE" id="PS50049"/>
    </source>
</evidence>
<dbReference type="GO" id="GO:0005615">
    <property type="term" value="C:extracellular space"/>
    <property type="evidence" value="ECO:0007669"/>
    <property type="project" value="UniProtKB-KW"/>
</dbReference>
<dbReference type="SMART" id="SM00207">
    <property type="entry name" value="TNF"/>
    <property type="match status" value="1"/>
</dbReference>
<evidence type="ECO:0000256" key="3">
    <source>
        <dbReference type="ARBA" id="ARBA00022514"/>
    </source>
</evidence>
<keyword evidence="3" id="KW-0202">Cytokine</keyword>
<feature type="region of interest" description="Disordered" evidence="5">
    <location>
        <begin position="129"/>
        <end position="151"/>
    </location>
</feature>
<keyword evidence="4 6" id="KW-0472">Membrane</keyword>
<comment type="caution">
    <text evidence="8">The sequence shown here is derived from an EMBL/GenBank/DDBJ whole genome shotgun (WGS) entry which is preliminary data.</text>
</comment>
<keyword evidence="6" id="KW-1133">Transmembrane helix</keyword>
<dbReference type="OMA" id="YCQVSFR"/>
<evidence type="ECO:0000256" key="5">
    <source>
        <dbReference type="SAM" id="MobiDB-lite"/>
    </source>
</evidence>
<reference evidence="8 9" key="1">
    <citation type="journal article" date="2018" name="Nat. Ecol. Evol.">
        <title>Shark genomes provide insights into elasmobranch evolution and the origin of vertebrates.</title>
        <authorList>
            <person name="Hara Y"/>
            <person name="Yamaguchi K"/>
            <person name="Onimaru K"/>
            <person name="Kadota M"/>
            <person name="Koyanagi M"/>
            <person name="Keeley SD"/>
            <person name="Tatsumi K"/>
            <person name="Tanaka K"/>
            <person name="Motone F"/>
            <person name="Kageyama Y"/>
            <person name="Nozu R"/>
            <person name="Adachi N"/>
            <person name="Nishimura O"/>
            <person name="Nakagawa R"/>
            <person name="Tanegashima C"/>
            <person name="Kiyatake I"/>
            <person name="Matsumoto R"/>
            <person name="Murakumo K"/>
            <person name="Nishida K"/>
            <person name="Terakita A"/>
            <person name="Kuratani S"/>
            <person name="Sato K"/>
            <person name="Hyodo S Kuraku.S."/>
        </authorList>
    </citation>
    <scope>NUCLEOTIDE SEQUENCE [LARGE SCALE GENOMIC DNA]</scope>
</reference>
<dbReference type="GO" id="GO:0006955">
    <property type="term" value="P:immune response"/>
    <property type="evidence" value="ECO:0007669"/>
    <property type="project" value="InterPro"/>
</dbReference>
<dbReference type="PROSITE" id="PS50049">
    <property type="entry name" value="THD_2"/>
    <property type="match status" value="1"/>
</dbReference>
<dbReference type="OrthoDB" id="8667946at2759"/>
<comment type="similarity">
    <text evidence="2">Belongs to the tumor necrosis factor family.</text>
</comment>
<dbReference type="AlphaFoldDB" id="A0A401RL32"/>
<dbReference type="Gene3D" id="2.60.120.40">
    <property type="match status" value="1"/>
</dbReference>
<dbReference type="GO" id="GO:0005174">
    <property type="term" value="F:CD40 receptor binding"/>
    <property type="evidence" value="ECO:0007669"/>
    <property type="project" value="TreeGrafter"/>
</dbReference>
<keyword evidence="9" id="KW-1185">Reference proteome</keyword>
<dbReference type="Pfam" id="PF00229">
    <property type="entry name" value="TNF"/>
    <property type="match status" value="1"/>
</dbReference>
<dbReference type="InterPro" id="IPR008983">
    <property type="entry name" value="Tumour_necrosis_fac-like_dom"/>
</dbReference>
<name>A0A401RL32_CHIPU</name>
<dbReference type="GO" id="GO:0005125">
    <property type="term" value="F:cytokine activity"/>
    <property type="evidence" value="ECO:0007669"/>
    <property type="project" value="UniProtKB-KW"/>
</dbReference>
<feature type="transmembrane region" description="Helical" evidence="6">
    <location>
        <begin position="48"/>
        <end position="71"/>
    </location>
</feature>
<dbReference type="PANTHER" id="PTHR11471">
    <property type="entry name" value="TUMOR NECROSIS FACTOR FAMILY MEMBER"/>
    <property type="match status" value="1"/>
</dbReference>
<dbReference type="STRING" id="137246.A0A401RL32"/>
<organism evidence="8 9">
    <name type="scientific">Chiloscyllium punctatum</name>
    <name type="common">Brownbanded bambooshark</name>
    <name type="synonym">Hemiscyllium punctatum</name>
    <dbReference type="NCBI Taxonomy" id="137246"/>
    <lineage>
        <taxon>Eukaryota</taxon>
        <taxon>Metazoa</taxon>
        <taxon>Chordata</taxon>
        <taxon>Craniata</taxon>
        <taxon>Vertebrata</taxon>
        <taxon>Chondrichthyes</taxon>
        <taxon>Elasmobranchii</taxon>
        <taxon>Galeomorphii</taxon>
        <taxon>Galeoidea</taxon>
        <taxon>Orectolobiformes</taxon>
        <taxon>Hemiscylliidae</taxon>
        <taxon>Chiloscyllium</taxon>
    </lineage>
</organism>
<sequence>MQCRGACSLREGTVFTVSAVVNNMNTASSKSPEEHREGPQQTPFVGRAFIYLLATFLLAHMLSSALLYVYFSIKLQKVQDIMNMESDSVFLQILKKCESKDQFEKNKHFCDAEKYQLQHLLKYLVNNTEGQQQHEVPRPEKQIGSRPGPTISSIRPGQTAAHLIATAPSHHRAVDTNFPKDKGKPIRQWMAKGFPAFTHNINYTSGKLVITEPGFYYVYCQVSFRLSSNKTVNASNAPFLQYIYLQRTKNQVTLLMKASKTPVDKKQAASFNSVNQGGVFQLKSGDKLFVSVTDPELLSYDATYFGIFQL</sequence>
<dbReference type="InterPro" id="IPR006052">
    <property type="entry name" value="TNF_dom"/>
</dbReference>
<dbReference type="GO" id="GO:0016020">
    <property type="term" value="C:membrane"/>
    <property type="evidence" value="ECO:0007669"/>
    <property type="project" value="UniProtKB-SubCell"/>
</dbReference>
<evidence type="ECO:0000313" key="8">
    <source>
        <dbReference type="EMBL" id="GCC18829.1"/>
    </source>
</evidence>
<proteinExistence type="inferred from homology"/>
<evidence type="ECO:0000256" key="2">
    <source>
        <dbReference type="ARBA" id="ARBA00008670"/>
    </source>
</evidence>
<dbReference type="Proteomes" id="UP000287033">
    <property type="component" value="Unassembled WGS sequence"/>
</dbReference>
<comment type="subcellular location">
    <subcellularLocation>
        <location evidence="1">Membrane</location>
    </subcellularLocation>
</comment>
<protein>
    <recommendedName>
        <fullName evidence="7">THD domain-containing protein</fullName>
    </recommendedName>
</protein>
<dbReference type="PROSITE" id="PS00251">
    <property type="entry name" value="THD_1"/>
    <property type="match status" value="1"/>
</dbReference>
<gene>
    <name evidence="8" type="ORF">chiPu_0020901</name>
</gene>
<evidence type="ECO:0000256" key="1">
    <source>
        <dbReference type="ARBA" id="ARBA00004370"/>
    </source>
</evidence>
<dbReference type="PANTHER" id="PTHR11471:SF5">
    <property type="entry name" value="CD40 LIGAND"/>
    <property type="match status" value="1"/>
</dbReference>
<accession>A0A401RL32</accession>
<keyword evidence="6" id="KW-0812">Transmembrane</keyword>
<dbReference type="InterPro" id="IPR021184">
    <property type="entry name" value="TNF_CS"/>
</dbReference>
<dbReference type="SUPFAM" id="SSF49842">
    <property type="entry name" value="TNF-like"/>
    <property type="match status" value="1"/>
</dbReference>
<dbReference type="CDD" id="cd00184">
    <property type="entry name" value="TNF"/>
    <property type="match status" value="1"/>
</dbReference>
<feature type="domain" description="THD" evidence="7">
    <location>
        <begin position="159"/>
        <end position="310"/>
    </location>
</feature>
<dbReference type="EMBL" id="BEZZ01003078">
    <property type="protein sequence ID" value="GCC18829.1"/>
    <property type="molecule type" value="Genomic_DNA"/>
</dbReference>
<evidence type="ECO:0000256" key="4">
    <source>
        <dbReference type="ARBA" id="ARBA00023136"/>
    </source>
</evidence>
<evidence type="ECO:0000313" key="9">
    <source>
        <dbReference type="Proteomes" id="UP000287033"/>
    </source>
</evidence>